<sequence length="286" mass="31480">MIDFRYHITTLVAVFLALALGILVGTTMVSDQMLVQQQKQMIDSLEIDFAALREQNRTSRQEMAVFKATTDNYSKFAHDIYPLLVSGRLQGIQAALIVTGSGKVSDLAADLSLSGLEISPVITVPLPMEKGDGEEEDTAVTKADISFSEAKILAKQLVEFAISGKVNDPLQAWQSRGIFEIHTPHNDTKPDIVLVVGGSETENPDWVKNFDIPLIRGFKEQEKIVVGTEYSQVGFSYMPYYQLEGISTVDNIDLVIGQTALTFLLEGRPGHYGIKPTAKALLPEFD</sequence>
<feature type="coiled-coil region" evidence="1">
    <location>
        <begin position="35"/>
        <end position="62"/>
    </location>
</feature>
<accession>A0AAU0UNE1</accession>
<protein>
    <submittedName>
        <fullName evidence="3">Copper transporter</fullName>
    </submittedName>
</protein>
<dbReference type="GO" id="GO:0055070">
    <property type="term" value="P:copper ion homeostasis"/>
    <property type="evidence" value="ECO:0007669"/>
    <property type="project" value="InterPro"/>
</dbReference>
<dbReference type="InterPro" id="IPR021522">
    <property type="entry name" value="MctB"/>
</dbReference>
<feature type="transmembrane region" description="Helical" evidence="2">
    <location>
        <begin position="6"/>
        <end position="29"/>
    </location>
</feature>
<proteinExistence type="predicted"/>
<dbReference type="RefSeq" id="WP_366924535.1">
    <property type="nucleotide sequence ID" value="NZ_CP121694.1"/>
</dbReference>
<gene>
    <name evidence="3" type="ORF">MFMK1_001515</name>
</gene>
<keyword evidence="4" id="KW-1185">Reference proteome</keyword>
<dbReference type="KEGG" id="dbc:MFMK1_001515"/>
<dbReference type="Pfam" id="PF11382">
    <property type="entry name" value="MctB"/>
    <property type="match status" value="1"/>
</dbReference>
<name>A0AAU0UNE1_9FIRM</name>
<keyword evidence="2" id="KW-0812">Transmembrane</keyword>
<keyword evidence="1" id="KW-0175">Coiled coil</keyword>
<evidence type="ECO:0000256" key="2">
    <source>
        <dbReference type="SAM" id="Phobius"/>
    </source>
</evidence>
<keyword evidence="2" id="KW-0472">Membrane</keyword>
<dbReference type="EMBL" id="CP121694">
    <property type="protein sequence ID" value="WRO21704.1"/>
    <property type="molecule type" value="Genomic_DNA"/>
</dbReference>
<organism evidence="3 4">
    <name type="scientific">Metallumcola ferriviriculae</name>
    <dbReference type="NCBI Taxonomy" id="3039180"/>
    <lineage>
        <taxon>Bacteria</taxon>
        <taxon>Bacillati</taxon>
        <taxon>Bacillota</taxon>
        <taxon>Clostridia</taxon>
        <taxon>Neomoorellales</taxon>
        <taxon>Desulfitibacteraceae</taxon>
        <taxon>Metallumcola</taxon>
    </lineage>
</organism>
<evidence type="ECO:0000313" key="4">
    <source>
        <dbReference type="Proteomes" id="UP001329915"/>
    </source>
</evidence>
<keyword evidence="2" id="KW-1133">Transmembrane helix</keyword>
<evidence type="ECO:0000256" key="1">
    <source>
        <dbReference type="SAM" id="Coils"/>
    </source>
</evidence>
<dbReference type="AlphaFoldDB" id="A0AAU0UNE1"/>
<dbReference type="Proteomes" id="UP001329915">
    <property type="component" value="Chromosome"/>
</dbReference>
<evidence type="ECO:0000313" key="3">
    <source>
        <dbReference type="EMBL" id="WRO21704.1"/>
    </source>
</evidence>
<dbReference type="GO" id="GO:0016020">
    <property type="term" value="C:membrane"/>
    <property type="evidence" value="ECO:0007669"/>
    <property type="project" value="InterPro"/>
</dbReference>
<reference evidence="3 4" key="1">
    <citation type="submission" date="2023-04" db="EMBL/GenBank/DDBJ databases">
        <authorList>
            <person name="Hsu D."/>
        </authorList>
    </citation>
    <scope>NUCLEOTIDE SEQUENCE [LARGE SCALE GENOMIC DNA]</scope>
    <source>
        <strain evidence="3 4">MK1</strain>
    </source>
</reference>